<proteinExistence type="inferred from homology"/>
<evidence type="ECO:0000256" key="1">
    <source>
        <dbReference type="ARBA" id="ARBA00004651"/>
    </source>
</evidence>
<keyword evidence="5 7" id="KW-1133">Transmembrane helix</keyword>
<feature type="transmembrane region" description="Helical" evidence="7">
    <location>
        <begin position="24"/>
        <end position="53"/>
    </location>
</feature>
<name>A0ABP8TIE5_9ACTN</name>
<dbReference type="InterPro" id="IPR035906">
    <property type="entry name" value="MetI-like_sf"/>
</dbReference>
<protein>
    <submittedName>
        <fullName evidence="9">Sugar ABC transporter permease</fullName>
    </submittedName>
</protein>
<dbReference type="Proteomes" id="UP001500212">
    <property type="component" value="Unassembled WGS sequence"/>
</dbReference>
<comment type="subcellular location">
    <subcellularLocation>
        <location evidence="1 7">Cell membrane</location>
        <topology evidence="1 7">Multi-pass membrane protein</topology>
    </subcellularLocation>
</comment>
<feature type="transmembrane region" description="Helical" evidence="7">
    <location>
        <begin position="167"/>
        <end position="195"/>
    </location>
</feature>
<keyword evidence="2 7" id="KW-0813">Transport</keyword>
<keyword evidence="4 7" id="KW-0812">Transmembrane</keyword>
<feature type="domain" description="ABC transmembrane type-1" evidence="8">
    <location>
        <begin position="84"/>
        <end position="294"/>
    </location>
</feature>
<keyword evidence="6 7" id="KW-0472">Membrane</keyword>
<keyword evidence="10" id="KW-1185">Reference proteome</keyword>
<dbReference type="Gene3D" id="1.10.3720.10">
    <property type="entry name" value="MetI-like"/>
    <property type="match status" value="1"/>
</dbReference>
<comment type="similarity">
    <text evidence="7">Belongs to the binding-protein-dependent transport system permease family.</text>
</comment>
<evidence type="ECO:0000256" key="6">
    <source>
        <dbReference type="ARBA" id="ARBA00023136"/>
    </source>
</evidence>
<sequence length="305" mass="31203">MSRMTANTAPRARRRGALADREGLLTWLFLLPSVIYLTALVLLPVALAVALALSGVTAAAPAYRFTGVRHFGSLLGDGAFWRALGDTLLITGVTTVLVLAGGQALAHVLAARFRGRWAVRPLVLLPWVTPAALSATSWRWLLDSPHSPAGPLLRAAGVASWHGRPAVALGAVVAVHVWRLTPLAAVVLTAGLAAVPRDVRDAARVDGAGAVRRALEVTLPLALPSITVAALLTAVLTGADAAIGAVLTGPGGPPRPLAVLAFAQGVDGGALGRGAAIAVLLLPLPLAGMVGLLRLARRRADSEGP</sequence>
<evidence type="ECO:0000256" key="7">
    <source>
        <dbReference type="RuleBase" id="RU363032"/>
    </source>
</evidence>
<organism evidence="9 10">
    <name type="scientific">Actinoallomurus liliacearum</name>
    <dbReference type="NCBI Taxonomy" id="1080073"/>
    <lineage>
        <taxon>Bacteria</taxon>
        <taxon>Bacillati</taxon>
        <taxon>Actinomycetota</taxon>
        <taxon>Actinomycetes</taxon>
        <taxon>Streptosporangiales</taxon>
        <taxon>Thermomonosporaceae</taxon>
        <taxon>Actinoallomurus</taxon>
    </lineage>
</organism>
<dbReference type="InterPro" id="IPR000515">
    <property type="entry name" value="MetI-like"/>
</dbReference>
<feature type="transmembrane region" description="Helical" evidence="7">
    <location>
        <begin position="88"/>
        <end position="110"/>
    </location>
</feature>
<dbReference type="CDD" id="cd06261">
    <property type="entry name" value="TM_PBP2"/>
    <property type="match status" value="1"/>
</dbReference>
<dbReference type="EMBL" id="BAABHJ010000008">
    <property type="protein sequence ID" value="GAA4609049.1"/>
    <property type="molecule type" value="Genomic_DNA"/>
</dbReference>
<evidence type="ECO:0000259" key="8">
    <source>
        <dbReference type="PROSITE" id="PS50928"/>
    </source>
</evidence>
<dbReference type="SUPFAM" id="SSF161098">
    <property type="entry name" value="MetI-like"/>
    <property type="match status" value="1"/>
</dbReference>
<feature type="transmembrane region" description="Helical" evidence="7">
    <location>
        <begin position="275"/>
        <end position="296"/>
    </location>
</feature>
<reference evidence="10" key="1">
    <citation type="journal article" date="2019" name="Int. J. Syst. Evol. Microbiol.">
        <title>The Global Catalogue of Microorganisms (GCM) 10K type strain sequencing project: providing services to taxonomists for standard genome sequencing and annotation.</title>
        <authorList>
            <consortium name="The Broad Institute Genomics Platform"/>
            <consortium name="The Broad Institute Genome Sequencing Center for Infectious Disease"/>
            <person name="Wu L."/>
            <person name="Ma J."/>
        </authorList>
    </citation>
    <scope>NUCLEOTIDE SEQUENCE [LARGE SCALE GENOMIC DNA]</scope>
    <source>
        <strain evidence="10">JCM 17938</strain>
    </source>
</reference>
<evidence type="ECO:0000313" key="9">
    <source>
        <dbReference type="EMBL" id="GAA4609049.1"/>
    </source>
</evidence>
<dbReference type="Pfam" id="PF00528">
    <property type="entry name" value="BPD_transp_1"/>
    <property type="match status" value="1"/>
</dbReference>
<comment type="caution">
    <text evidence="9">The sequence shown here is derived from an EMBL/GenBank/DDBJ whole genome shotgun (WGS) entry which is preliminary data.</text>
</comment>
<evidence type="ECO:0000256" key="5">
    <source>
        <dbReference type="ARBA" id="ARBA00022989"/>
    </source>
</evidence>
<evidence type="ECO:0000256" key="2">
    <source>
        <dbReference type="ARBA" id="ARBA00022448"/>
    </source>
</evidence>
<gene>
    <name evidence="9" type="ORF">GCM10023195_36090</name>
</gene>
<dbReference type="PANTHER" id="PTHR43005">
    <property type="entry name" value="BLR7065 PROTEIN"/>
    <property type="match status" value="1"/>
</dbReference>
<evidence type="ECO:0000256" key="3">
    <source>
        <dbReference type="ARBA" id="ARBA00022475"/>
    </source>
</evidence>
<feature type="transmembrane region" description="Helical" evidence="7">
    <location>
        <begin position="122"/>
        <end position="141"/>
    </location>
</feature>
<evidence type="ECO:0000256" key="4">
    <source>
        <dbReference type="ARBA" id="ARBA00022692"/>
    </source>
</evidence>
<evidence type="ECO:0000313" key="10">
    <source>
        <dbReference type="Proteomes" id="UP001500212"/>
    </source>
</evidence>
<feature type="transmembrane region" description="Helical" evidence="7">
    <location>
        <begin position="221"/>
        <end position="247"/>
    </location>
</feature>
<accession>A0ABP8TIE5</accession>
<dbReference type="PROSITE" id="PS50928">
    <property type="entry name" value="ABC_TM1"/>
    <property type="match status" value="1"/>
</dbReference>
<keyword evidence="3" id="KW-1003">Cell membrane</keyword>
<dbReference type="PANTHER" id="PTHR43005:SF1">
    <property type="entry name" value="SPERMIDINE_PUTRESCINE TRANSPORT SYSTEM PERMEASE PROTEIN"/>
    <property type="match status" value="1"/>
</dbReference>